<gene>
    <name evidence="1" type="ORF">LTR37_021460</name>
</gene>
<name>A0ACC3M9V3_9PEZI</name>
<proteinExistence type="predicted"/>
<protein>
    <submittedName>
        <fullName evidence="1">Uncharacterized protein</fullName>
    </submittedName>
</protein>
<sequence>MNGHTSNPRVPSAGVWAPAVTFFDPETDDLDLASQTKYYKYLSQHLTGLVILGTNAETFMLTRDERATLLKTAREAVGPDYEIMAGVGGHSTKQVLEFIGDAAEAKADYVLVLPCAYFGAQTSKAVVMRFYDEVAEKSPLPIVVYNFPGVCNGIDIDSDMLSTLHKKHKNIVGVKLTCASVGKITRLAAEFDKSEFAVYGGQSDFLLAGMAVGSAGTISGFGNVAPKTVRRIYDLYTQGKVEEALKMHRVQAFAEIIGKTGIANTKYGASLTSAKSAGIGGPEEKLRPRRPYEALTEQQKKDIWAKIEETVKIEQSL</sequence>
<keyword evidence="2" id="KW-1185">Reference proteome</keyword>
<evidence type="ECO:0000313" key="1">
    <source>
        <dbReference type="EMBL" id="KAK3678660.1"/>
    </source>
</evidence>
<accession>A0ACC3M9V3</accession>
<evidence type="ECO:0000313" key="2">
    <source>
        <dbReference type="Proteomes" id="UP001281147"/>
    </source>
</evidence>
<dbReference type="EMBL" id="JAUTXU010000538">
    <property type="protein sequence ID" value="KAK3678660.1"/>
    <property type="molecule type" value="Genomic_DNA"/>
</dbReference>
<comment type="caution">
    <text evidence="1">The sequence shown here is derived from an EMBL/GenBank/DDBJ whole genome shotgun (WGS) entry which is preliminary data.</text>
</comment>
<reference evidence="1" key="1">
    <citation type="submission" date="2023-07" db="EMBL/GenBank/DDBJ databases">
        <title>Black Yeasts Isolated from many extreme environments.</title>
        <authorList>
            <person name="Coleine C."/>
            <person name="Stajich J.E."/>
            <person name="Selbmann L."/>
        </authorList>
    </citation>
    <scope>NUCLEOTIDE SEQUENCE</scope>
    <source>
        <strain evidence="1">CCFEE 5714</strain>
    </source>
</reference>
<dbReference type="Proteomes" id="UP001281147">
    <property type="component" value="Unassembled WGS sequence"/>
</dbReference>
<organism evidence="1 2">
    <name type="scientific">Vermiconidia calcicola</name>
    <dbReference type="NCBI Taxonomy" id="1690605"/>
    <lineage>
        <taxon>Eukaryota</taxon>
        <taxon>Fungi</taxon>
        <taxon>Dikarya</taxon>
        <taxon>Ascomycota</taxon>
        <taxon>Pezizomycotina</taxon>
        <taxon>Dothideomycetes</taxon>
        <taxon>Dothideomycetidae</taxon>
        <taxon>Mycosphaerellales</taxon>
        <taxon>Extremaceae</taxon>
        <taxon>Vermiconidia</taxon>
    </lineage>
</organism>